<dbReference type="InterPro" id="IPR005111">
    <property type="entry name" value="MoeA_C_domain_IV"/>
</dbReference>
<dbReference type="Pfam" id="PF00994">
    <property type="entry name" value="MoCF_biosynth"/>
    <property type="match status" value="1"/>
</dbReference>
<keyword evidence="4 6" id="KW-0501">Molybdenum cofactor biosynthesis</keyword>
<evidence type="ECO:0000256" key="3">
    <source>
        <dbReference type="ARBA" id="ARBA00010763"/>
    </source>
</evidence>
<evidence type="ECO:0000256" key="2">
    <source>
        <dbReference type="ARBA" id="ARBA00005046"/>
    </source>
</evidence>
<dbReference type="SUPFAM" id="SSF63867">
    <property type="entry name" value="MoeA C-terminal domain-like"/>
    <property type="match status" value="1"/>
</dbReference>
<feature type="domain" description="MoaB/Mog" evidence="7">
    <location>
        <begin position="470"/>
        <end position="604"/>
    </location>
</feature>
<keyword evidence="6" id="KW-0460">Magnesium</keyword>
<dbReference type="PATRIC" id="fig|935700.4.peg.2852"/>
<reference evidence="8 9" key="1">
    <citation type="submission" date="2015-02" db="EMBL/GenBank/DDBJ databases">
        <title>Genome Sequence of Jannaschia aquimarina DSM28248, a member of the Roseobacter clade.</title>
        <authorList>
            <person name="Voget S."/>
            <person name="Daniel R."/>
        </authorList>
    </citation>
    <scope>NUCLEOTIDE SEQUENCE [LARGE SCALE GENOMIC DNA]</scope>
    <source>
        <strain evidence="8 9">GSW-M26</strain>
    </source>
</reference>
<dbReference type="InterPro" id="IPR036135">
    <property type="entry name" value="MoeA_linker/N_sf"/>
</dbReference>
<evidence type="ECO:0000259" key="7">
    <source>
        <dbReference type="SMART" id="SM00852"/>
    </source>
</evidence>
<name>A0A0D1EF37_9RHOB</name>
<dbReference type="GO" id="GO:0005829">
    <property type="term" value="C:cytosol"/>
    <property type="evidence" value="ECO:0007669"/>
    <property type="project" value="TreeGrafter"/>
</dbReference>
<comment type="caution">
    <text evidence="8">The sequence shown here is derived from an EMBL/GenBank/DDBJ whole genome shotgun (WGS) entry which is preliminary data.</text>
</comment>
<dbReference type="InterPro" id="IPR008284">
    <property type="entry name" value="MoCF_biosynth_CS"/>
</dbReference>
<dbReference type="PANTHER" id="PTHR10192">
    <property type="entry name" value="MOLYBDOPTERIN BIOSYNTHESIS PROTEIN"/>
    <property type="match status" value="1"/>
</dbReference>
<dbReference type="Pfam" id="PF03454">
    <property type="entry name" value="MoeA_C"/>
    <property type="match status" value="1"/>
</dbReference>
<evidence type="ECO:0000313" key="8">
    <source>
        <dbReference type="EMBL" id="KIT15506.1"/>
    </source>
</evidence>
<dbReference type="SUPFAM" id="SSF63882">
    <property type="entry name" value="MoeA N-terminal region -like"/>
    <property type="match status" value="1"/>
</dbReference>
<dbReference type="GO" id="GO:0061599">
    <property type="term" value="F:molybdopterin molybdotransferase activity"/>
    <property type="evidence" value="ECO:0007669"/>
    <property type="project" value="UniProtKB-UniRule"/>
</dbReference>
<comment type="pathway">
    <text evidence="2 6">Cofactor biosynthesis; molybdopterin biosynthesis.</text>
</comment>
<dbReference type="UniPathway" id="UPA00344"/>
<comment type="function">
    <text evidence="1 6">Catalyzes the insertion of molybdate into adenylated molybdopterin with the concomitant release of AMP.</text>
</comment>
<dbReference type="RefSeq" id="WP_043919546.1">
    <property type="nucleotide sequence ID" value="NZ_FZPF01000012.1"/>
</dbReference>
<dbReference type="PROSITE" id="PS01079">
    <property type="entry name" value="MOCF_BIOSYNTHESIS_2"/>
    <property type="match status" value="1"/>
</dbReference>
<accession>A0A0D1EF37</accession>
<comment type="catalytic activity">
    <reaction evidence="5">
        <text>adenylyl-molybdopterin + molybdate = Mo-molybdopterin + AMP + H(+)</text>
        <dbReference type="Rhea" id="RHEA:35047"/>
        <dbReference type="ChEBI" id="CHEBI:15378"/>
        <dbReference type="ChEBI" id="CHEBI:36264"/>
        <dbReference type="ChEBI" id="CHEBI:62727"/>
        <dbReference type="ChEBI" id="CHEBI:71302"/>
        <dbReference type="ChEBI" id="CHEBI:456215"/>
        <dbReference type="EC" id="2.10.1.1"/>
    </reaction>
</comment>
<dbReference type="PANTHER" id="PTHR10192:SF5">
    <property type="entry name" value="GEPHYRIN"/>
    <property type="match status" value="1"/>
</dbReference>
<sequence>MSFDLVIAADWSSGEVATGARPRKDAIWVCARLWDEVHLEYFPTRHAALRWIEDWLGQGHRTLLGFDFAYGWPAGFAERLTGQADALAVWDWLADRIEDGPDNANNRFDIAARINDAFPGVGPLWGHPHGRSYPGLPARKSDRRDLDLGEHRVCEEVGSGAKSVFQLAYAGAVGGQSLVGQAALARLRAAHPEIVAWPQQTGFVVPEGRIVLVEIYPSLFDDVVEAHEIKDARQVLATASAFAAMPDDWFTAPAGLPDRDRIAREEGWILGVGPTGPMSSQGRAPDDCFALPPGVHWTPVDEAMATLSALTPVTSVEEIPVEAAAGRVLAQDLRAKRANPPTPNAAVDGWGYAAATLPEGEIPVAEGRAAAGQPYGTAVPPGQALRILTGAALPDGVDTIVLQEDATVRDGHLQLAHRPKPGANTRAAGEDVARGDPILRAGNRLRPSDIALAIAAGHGSIPIHVRLRVAVLSTGDEIVPPGTDGTGIYDANRPMLLAMLEAWGVTPVDLGHVGDDAAELADTLDRAAETDAILTSGGASAGEEDHLSRLLSTEGSVAHWRIAVKPGRPLALGRWRGTPLFGLPGNPVAAFTCAAFFARPALLRLAGMDWLLPRRWTVPAAFTKTKKPGRREYLRSRLDPEGRAEVFRSEGSGRVSGLSWAEGFVELPDEAASVKPGDPVRYIPFSELGLG</sequence>
<keyword evidence="6" id="KW-0500">Molybdenum</keyword>
<dbReference type="SMART" id="SM00852">
    <property type="entry name" value="MoCF_biosynth"/>
    <property type="match status" value="1"/>
</dbReference>
<dbReference type="Gene3D" id="2.40.340.10">
    <property type="entry name" value="MoeA, C-terminal, domain IV"/>
    <property type="match status" value="1"/>
</dbReference>
<evidence type="ECO:0000256" key="4">
    <source>
        <dbReference type="ARBA" id="ARBA00023150"/>
    </source>
</evidence>
<dbReference type="InterPro" id="IPR036688">
    <property type="entry name" value="MoeA_C_domain_IV_sf"/>
</dbReference>
<dbReference type="Gene3D" id="3.40.980.10">
    <property type="entry name" value="MoaB/Mog-like domain"/>
    <property type="match status" value="1"/>
</dbReference>
<comment type="cofactor">
    <cofactor evidence="6">
        <name>Mg(2+)</name>
        <dbReference type="ChEBI" id="CHEBI:18420"/>
    </cofactor>
</comment>
<keyword evidence="6 8" id="KW-0808">Transferase</keyword>
<dbReference type="Gene3D" id="3.90.105.10">
    <property type="entry name" value="Molybdopterin biosynthesis moea protein, domain 2"/>
    <property type="match status" value="1"/>
</dbReference>
<gene>
    <name evidence="8" type="primary">moeA_2</name>
    <name evidence="8" type="ORF">jaqu_27540</name>
</gene>
<dbReference type="GO" id="GO:0006777">
    <property type="term" value="P:Mo-molybdopterin cofactor biosynthetic process"/>
    <property type="evidence" value="ECO:0007669"/>
    <property type="project" value="UniProtKB-UniRule"/>
</dbReference>
<dbReference type="EMBL" id="JYFE01000049">
    <property type="protein sequence ID" value="KIT15506.1"/>
    <property type="molecule type" value="Genomic_DNA"/>
</dbReference>
<dbReference type="CDD" id="cd00887">
    <property type="entry name" value="MoeA"/>
    <property type="match status" value="1"/>
</dbReference>
<keyword evidence="9" id="KW-1185">Reference proteome</keyword>
<proteinExistence type="inferred from homology"/>
<protein>
    <recommendedName>
        <fullName evidence="6">Molybdopterin molybdenumtransferase</fullName>
        <ecNumber evidence="6">2.10.1.1</ecNumber>
    </recommendedName>
</protein>
<dbReference type="Gene3D" id="2.170.190.11">
    <property type="entry name" value="Molybdopterin biosynthesis moea protein, domain 3"/>
    <property type="match status" value="1"/>
</dbReference>
<dbReference type="AlphaFoldDB" id="A0A0D1EF37"/>
<evidence type="ECO:0000313" key="9">
    <source>
        <dbReference type="Proteomes" id="UP000032232"/>
    </source>
</evidence>
<dbReference type="InterPro" id="IPR036425">
    <property type="entry name" value="MoaB/Mog-like_dom_sf"/>
</dbReference>
<dbReference type="Proteomes" id="UP000032232">
    <property type="component" value="Unassembled WGS sequence"/>
</dbReference>
<evidence type="ECO:0000256" key="6">
    <source>
        <dbReference type="RuleBase" id="RU365090"/>
    </source>
</evidence>
<dbReference type="InterPro" id="IPR038987">
    <property type="entry name" value="MoeA-like"/>
</dbReference>
<dbReference type="Pfam" id="PF03453">
    <property type="entry name" value="MoeA_N"/>
    <property type="match status" value="1"/>
</dbReference>
<dbReference type="InterPro" id="IPR005110">
    <property type="entry name" value="MoeA_linker/N"/>
</dbReference>
<dbReference type="InterPro" id="IPR001453">
    <property type="entry name" value="MoaB/Mog_dom"/>
</dbReference>
<evidence type="ECO:0000256" key="1">
    <source>
        <dbReference type="ARBA" id="ARBA00002901"/>
    </source>
</evidence>
<dbReference type="OrthoDB" id="9804758at2"/>
<dbReference type="STRING" id="935700.jaqu_27540"/>
<dbReference type="EC" id="2.10.1.1" evidence="6"/>
<dbReference type="NCBIfam" id="TIGR00177">
    <property type="entry name" value="molyb_syn"/>
    <property type="match status" value="1"/>
</dbReference>
<dbReference type="SUPFAM" id="SSF53218">
    <property type="entry name" value="Molybdenum cofactor biosynthesis proteins"/>
    <property type="match status" value="1"/>
</dbReference>
<comment type="similarity">
    <text evidence="3 6">Belongs to the MoeA family.</text>
</comment>
<keyword evidence="6" id="KW-0479">Metal-binding</keyword>
<evidence type="ECO:0000256" key="5">
    <source>
        <dbReference type="ARBA" id="ARBA00047317"/>
    </source>
</evidence>
<organism evidence="8 9">
    <name type="scientific">Jannaschia aquimarina</name>
    <dbReference type="NCBI Taxonomy" id="935700"/>
    <lineage>
        <taxon>Bacteria</taxon>
        <taxon>Pseudomonadati</taxon>
        <taxon>Pseudomonadota</taxon>
        <taxon>Alphaproteobacteria</taxon>
        <taxon>Rhodobacterales</taxon>
        <taxon>Roseobacteraceae</taxon>
        <taxon>Jannaschia</taxon>
    </lineage>
</organism>
<dbReference type="GO" id="GO:0046872">
    <property type="term" value="F:metal ion binding"/>
    <property type="evidence" value="ECO:0007669"/>
    <property type="project" value="UniProtKB-UniRule"/>
</dbReference>